<dbReference type="RefSeq" id="WP_261934944.1">
    <property type="nucleotide sequence ID" value="NZ_AP018817.1"/>
</dbReference>
<protein>
    <submittedName>
        <fullName evidence="5">Crp/Fnr family transcriptional regulator</fullName>
    </submittedName>
</protein>
<dbReference type="PROSITE" id="PS51063">
    <property type="entry name" value="HTH_CRP_2"/>
    <property type="match status" value="1"/>
</dbReference>
<keyword evidence="3" id="KW-0804">Transcription</keyword>
<keyword evidence="2" id="KW-0238">DNA-binding</keyword>
<dbReference type="Gene3D" id="1.10.10.10">
    <property type="entry name" value="Winged helix-like DNA-binding domain superfamily/Winged helix DNA-binding domain"/>
    <property type="match status" value="1"/>
</dbReference>
<keyword evidence="1" id="KW-0805">Transcription regulation</keyword>
<dbReference type="SUPFAM" id="SSF51206">
    <property type="entry name" value="cAMP-binding domain-like"/>
    <property type="match status" value="1"/>
</dbReference>
<evidence type="ECO:0000259" key="4">
    <source>
        <dbReference type="PROSITE" id="PS51063"/>
    </source>
</evidence>
<dbReference type="EMBL" id="AP018817">
    <property type="protein sequence ID" value="BBF70683.1"/>
    <property type="molecule type" value="Genomic_DNA"/>
</dbReference>
<dbReference type="InterPro" id="IPR014710">
    <property type="entry name" value="RmlC-like_jellyroll"/>
</dbReference>
<dbReference type="SMART" id="SM00419">
    <property type="entry name" value="HTH_CRP"/>
    <property type="match status" value="1"/>
</dbReference>
<reference evidence="5" key="1">
    <citation type="submission" date="2018-07" db="EMBL/GenBank/DDBJ databases">
        <title>Complete genome sequence of Sphingomonas bisphenolicum strain AO1, a bisphenol A degradative bacterium isolated from Japanese farm field.</title>
        <authorList>
            <person name="Murakami M."/>
            <person name="Koh M."/>
            <person name="Koba S."/>
            <person name="Matsumura Y."/>
        </authorList>
    </citation>
    <scope>NUCLEOTIDE SEQUENCE</scope>
    <source>
        <strain evidence="5">AO1</strain>
    </source>
</reference>
<evidence type="ECO:0000256" key="2">
    <source>
        <dbReference type="ARBA" id="ARBA00023125"/>
    </source>
</evidence>
<dbReference type="Gene3D" id="2.60.120.10">
    <property type="entry name" value="Jelly Rolls"/>
    <property type="match status" value="1"/>
</dbReference>
<evidence type="ECO:0000256" key="1">
    <source>
        <dbReference type="ARBA" id="ARBA00023015"/>
    </source>
</evidence>
<proteinExistence type="predicted"/>
<dbReference type="Pfam" id="PF13545">
    <property type="entry name" value="HTH_Crp_2"/>
    <property type="match status" value="1"/>
</dbReference>
<sequence length="208" mass="24033">MSVQFETARPVALFKPHQIIRKEQGALFRIQEGWACHYALLPDGRRQIITLYLPGDICDPRWVTGSDEPEEVLTLTAIKASPLSNRLIDGDDAERREFWRALSVIERRQRRWLLTLGRRSAGERIAYLFLEIYERMRRAGFAYGQQCAFNLTQTEIADLTGLTSVHVNRTIQGMRTRGQIELDGRWLRIPDPDLLRQVAAFHADEVVE</sequence>
<accession>A0ABN5WFQ8</accession>
<evidence type="ECO:0000313" key="6">
    <source>
        <dbReference type="Proteomes" id="UP001059971"/>
    </source>
</evidence>
<dbReference type="InterPro" id="IPR012318">
    <property type="entry name" value="HTH_CRP"/>
</dbReference>
<dbReference type="Proteomes" id="UP001059971">
    <property type="component" value="Chromosome 1"/>
</dbReference>
<organism evidence="5 6">
    <name type="scientific">Sphingomonas bisphenolicum</name>
    <dbReference type="NCBI Taxonomy" id="296544"/>
    <lineage>
        <taxon>Bacteria</taxon>
        <taxon>Pseudomonadati</taxon>
        <taxon>Pseudomonadota</taxon>
        <taxon>Alphaproteobacteria</taxon>
        <taxon>Sphingomonadales</taxon>
        <taxon>Sphingomonadaceae</taxon>
        <taxon>Sphingomonas</taxon>
    </lineage>
</organism>
<feature type="domain" description="HTH crp-type" evidence="4">
    <location>
        <begin position="119"/>
        <end position="193"/>
    </location>
</feature>
<dbReference type="InterPro" id="IPR018490">
    <property type="entry name" value="cNMP-bd_dom_sf"/>
</dbReference>
<gene>
    <name evidence="5" type="ORF">SBA_ch1_28830</name>
</gene>
<dbReference type="InterPro" id="IPR036388">
    <property type="entry name" value="WH-like_DNA-bd_sf"/>
</dbReference>
<dbReference type="SUPFAM" id="SSF46785">
    <property type="entry name" value="Winged helix' DNA-binding domain"/>
    <property type="match status" value="1"/>
</dbReference>
<name>A0ABN5WFQ8_9SPHN</name>
<evidence type="ECO:0000256" key="3">
    <source>
        <dbReference type="ARBA" id="ARBA00023163"/>
    </source>
</evidence>
<dbReference type="InterPro" id="IPR036390">
    <property type="entry name" value="WH_DNA-bd_sf"/>
</dbReference>
<evidence type="ECO:0000313" key="5">
    <source>
        <dbReference type="EMBL" id="BBF70683.1"/>
    </source>
</evidence>
<keyword evidence="6" id="KW-1185">Reference proteome</keyword>